<proteinExistence type="predicted"/>
<sequence length="206" mass="24453">MKFENFYMGRVYHDPKQTIIDRLWIWYQFNSEVFDGKLPSSIPSERDPDEVIIRHPADSSLANRYAGRLMQLITDIAAIHNITVEELREGRKRTTREPMRSVINQYLQLASENRFDFIYTALSEQRRDSLQAGSDKTEIMHDIRCACIECREKKGHEFQVAIQQKPTTYFSEVEPGMEDTIKTTRYYLKQRINEEQSGIIYYYEEM</sequence>
<organism evidence="1 2">
    <name type="scientific">Bacillus phage Eldridge</name>
    <dbReference type="NCBI Taxonomy" id="1776293"/>
    <lineage>
        <taxon>Viruses</taxon>
        <taxon>Duplodnaviria</taxon>
        <taxon>Heunggongvirae</taxon>
        <taxon>Uroviricota</taxon>
        <taxon>Caudoviricetes</taxon>
        <taxon>Herelleviridae</taxon>
        <taxon>Bastillevirinae</taxon>
        <taxon>Eldridgevirus</taxon>
        <taxon>Eldridgevirus eldridge</taxon>
    </lineage>
</organism>
<dbReference type="RefSeq" id="YP_009274887.1">
    <property type="nucleotide sequence ID" value="NC_030920.1"/>
</dbReference>
<dbReference type="GeneID" id="28801842"/>
<accession>A0A0Y0ATZ8</accession>
<dbReference type="EMBL" id="KU253712">
    <property type="protein sequence ID" value="AMB18763.1"/>
    <property type="molecule type" value="Genomic_DNA"/>
</dbReference>
<name>A0A0Y0ATZ8_9CAUD</name>
<protein>
    <submittedName>
        <fullName evidence="1">Uncharacterized protein</fullName>
    </submittedName>
</protein>
<dbReference type="Proteomes" id="UP000204502">
    <property type="component" value="Segment"/>
</dbReference>
<gene>
    <name evidence="1" type="ORF">Eldridge_0183</name>
</gene>
<dbReference type="OrthoDB" id="32049at10239"/>
<evidence type="ECO:0000313" key="2">
    <source>
        <dbReference type="Proteomes" id="UP000204502"/>
    </source>
</evidence>
<reference evidence="1 2" key="1">
    <citation type="journal article" date="2016" name="Genome Announc.">
        <title>Complete Genome Sequence of Bacillus megaterium Bacteriophage Eldridge.</title>
        <authorList>
            <person name="Reveille A.M."/>
            <person name="Eldridge K.A."/>
            <person name="Temple L.M."/>
        </authorList>
    </citation>
    <scope>NUCLEOTIDE SEQUENCE [LARGE SCALE GENOMIC DNA]</scope>
</reference>
<keyword evidence="2" id="KW-1185">Reference proteome</keyword>
<dbReference type="KEGG" id="vg:28801842"/>
<evidence type="ECO:0000313" key="1">
    <source>
        <dbReference type="EMBL" id="AMB18763.1"/>
    </source>
</evidence>